<keyword evidence="2" id="KW-0808">Transferase</keyword>
<reference evidence="2 3" key="1">
    <citation type="submission" date="2019-03" db="EMBL/GenBank/DDBJ databases">
        <title>Deep-cultivation of Planctomycetes and their phenomic and genomic characterization uncovers novel biology.</title>
        <authorList>
            <person name="Wiegand S."/>
            <person name="Jogler M."/>
            <person name="Boedeker C."/>
            <person name="Pinto D."/>
            <person name="Vollmers J."/>
            <person name="Rivas-Marin E."/>
            <person name="Kohn T."/>
            <person name="Peeters S.H."/>
            <person name="Heuer A."/>
            <person name="Rast P."/>
            <person name="Oberbeckmann S."/>
            <person name="Bunk B."/>
            <person name="Jeske O."/>
            <person name="Meyerdierks A."/>
            <person name="Storesund J.E."/>
            <person name="Kallscheuer N."/>
            <person name="Luecker S."/>
            <person name="Lage O.M."/>
            <person name="Pohl T."/>
            <person name="Merkel B.J."/>
            <person name="Hornburger P."/>
            <person name="Mueller R.-W."/>
            <person name="Bruemmer F."/>
            <person name="Labrenz M."/>
            <person name="Spormann A.M."/>
            <person name="Op den Camp H."/>
            <person name="Overmann J."/>
            <person name="Amann R."/>
            <person name="Jetten M.S.M."/>
            <person name="Mascher T."/>
            <person name="Medema M.H."/>
            <person name="Devos D.P."/>
            <person name="Kaster A.-K."/>
            <person name="Ovreas L."/>
            <person name="Rohde M."/>
            <person name="Galperin M.Y."/>
            <person name="Jogler C."/>
        </authorList>
    </citation>
    <scope>NUCLEOTIDE SEQUENCE [LARGE SCALE GENOMIC DNA]</scope>
    <source>
        <strain evidence="2 3">Enr13</strain>
    </source>
</reference>
<dbReference type="KEGG" id="snep:Enr13x_52280"/>
<feature type="region of interest" description="Disordered" evidence="1">
    <location>
        <begin position="28"/>
        <end position="48"/>
    </location>
</feature>
<dbReference type="PANTHER" id="PTHR43042:SF2">
    <property type="entry name" value="SAM-DEPENDENT METHYLTRANSFERASE"/>
    <property type="match status" value="1"/>
</dbReference>
<evidence type="ECO:0000313" key="3">
    <source>
        <dbReference type="Proteomes" id="UP000319004"/>
    </source>
</evidence>
<dbReference type="AlphaFoldDB" id="A0A518HWW3"/>
<dbReference type="InterPro" id="IPR013780">
    <property type="entry name" value="Glyco_hydro_b"/>
</dbReference>
<dbReference type="OrthoDB" id="9805492at2"/>
<sequence>MSNTVNERPDGPGYRLLDFGQGRKLESFGGRILDRPSPAADGGRKHHPDLWAGADSVFHDDSRHWEHRTTWPADLRVECDGFRMPIAPTPFGHVGVFPEQAANWRWLRQTAARTGGNTSGMNLFAYTGASSIVMAATGMNVAHVDAAKPNVSAARAAAELNGLADHPIRYLVDDAAKFTAREVRRGNRYQTIVLDPPAYGHGPSGKAWRLQRDLWPLLGDCLSLLTPDSFRLLITGHSPQVAGADVVDYLASRLPKKFSFSPRRFDSIVDSGRLTLDDSEGRKLDAGFFVRVTFHSPDA</sequence>
<dbReference type="EC" id="2.1.1.191" evidence="2"/>
<accession>A0A518HWW3</accession>
<evidence type="ECO:0000256" key="1">
    <source>
        <dbReference type="SAM" id="MobiDB-lite"/>
    </source>
</evidence>
<dbReference type="InterPro" id="IPR029063">
    <property type="entry name" value="SAM-dependent_MTases_sf"/>
</dbReference>
<dbReference type="EMBL" id="CP037423">
    <property type="protein sequence ID" value="QDV45352.1"/>
    <property type="molecule type" value="Genomic_DNA"/>
</dbReference>
<dbReference type="Proteomes" id="UP000319004">
    <property type="component" value="Chromosome"/>
</dbReference>
<evidence type="ECO:0000313" key="2">
    <source>
        <dbReference type="EMBL" id="QDV45352.1"/>
    </source>
</evidence>
<dbReference type="Gene3D" id="2.60.40.1180">
    <property type="entry name" value="Golgi alpha-mannosidase II"/>
    <property type="match status" value="1"/>
</dbReference>
<dbReference type="GO" id="GO:0008168">
    <property type="term" value="F:methyltransferase activity"/>
    <property type="evidence" value="ECO:0007669"/>
    <property type="project" value="UniProtKB-KW"/>
</dbReference>
<name>A0A518HWW3_9BACT</name>
<gene>
    <name evidence="2" type="primary">rlmI_1</name>
    <name evidence="2" type="ORF">Enr13x_52280</name>
</gene>
<proteinExistence type="predicted"/>
<keyword evidence="3" id="KW-1185">Reference proteome</keyword>
<dbReference type="GO" id="GO:0032259">
    <property type="term" value="P:methylation"/>
    <property type="evidence" value="ECO:0007669"/>
    <property type="project" value="UniProtKB-KW"/>
</dbReference>
<organism evidence="2 3">
    <name type="scientific">Stieleria neptunia</name>
    <dbReference type="NCBI Taxonomy" id="2527979"/>
    <lineage>
        <taxon>Bacteria</taxon>
        <taxon>Pseudomonadati</taxon>
        <taxon>Planctomycetota</taxon>
        <taxon>Planctomycetia</taxon>
        <taxon>Pirellulales</taxon>
        <taxon>Pirellulaceae</taxon>
        <taxon>Stieleria</taxon>
    </lineage>
</organism>
<dbReference type="PANTHER" id="PTHR43042">
    <property type="entry name" value="SAM-DEPENDENT METHYLTRANSFERASE"/>
    <property type="match status" value="1"/>
</dbReference>
<keyword evidence="2" id="KW-0489">Methyltransferase</keyword>
<dbReference type="Gene3D" id="3.40.50.150">
    <property type="entry name" value="Vaccinia Virus protein VP39"/>
    <property type="match status" value="1"/>
</dbReference>
<dbReference type="SUPFAM" id="SSF53335">
    <property type="entry name" value="S-adenosyl-L-methionine-dependent methyltransferases"/>
    <property type="match status" value="1"/>
</dbReference>
<protein>
    <submittedName>
        <fullName evidence="2">Ribosomal RNA large subunit methyltransferase I</fullName>
        <ecNumber evidence="2">2.1.1.191</ecNumber>
    </submittedName>
</protein>